<evidence type="ECO:0000313" key="7">
    <source>
        <dbReference type="EMBL" id="RKS52941.1"/>
    </source>
</evidence>
<comment type="caution">
    <text evidence="7">The sequence shown here is derived from an EMBL/GenBank/DDBJ whole genome shotgun (WGS) entry which is preliminary data.</text>
</comment>
<evidence type="ECO:0000256" key="2">
    <source>
        <dbReference type="ARBA" id="ARBA00022475"/>
    </source>
</evidence>
<protein>
    <submittedName>
        <fullName evidence="7">4-hydroxybenzoate polyprenyltransferase</fullName>
    </submittedName>
</protein>
<dbReference type="Proteomes" id="UP000276282">
    <property type="component" value="Unassembled WGS sequence"/>
</dbReference>
<feature type="transmembrane region" description="Helical" evidence="6">
    <location>
        <begin position="173"/>
        <end position="192"/>
    </location>
</feature>
<keyword evidence="3 6" id="KW-0812">Transmembrane</keyword>
<accession>A0A495PQJ5</accession>
<feature type="transmembrane region" description="Helical" evidence="6">
    <location>
        <begin position="113"/>
        <end position="130"/>
    </location>
</feature>
<dbReference type="Pfam" id="PF01040">
    <property type="entry name" value="UbiA"/>
    <property type="match status" value="1"/>
</dbReference>
<feature type="transmembrane region" description="Helical" evidence="6">
    <location>
        <begin position="248"/>
        <end position="272"/>
    </location>
</feature>
<keyword evidence="8" id="KW-1185">Reference proteome</keyword>
<dbReference type="EMBL" id="RBLG01000002">
    <property type="protein sequence ID" value="RKS52941.1"/>
    <property type="molecule type" value="Genomic_DNA"/>
</dbReference>
<dbReference type="GO" id="GO:0016765">
    <property type="term" value="F:transferase activity, transferring alkyl or aryl (other than methyl) groups"/>
    <property type="evidence" value="ECO:0007669"/>
    <property type="project" value="InterPro"/>
</dbReference>
<reference evidence="7 8" key="1">
    <citation type="submission" date="2018-10" db="EMBL/GenBank/DDBJ databases">
        <title>Genomic Encyclopedia of Archaeal and Bacterial Type Strains, Phase II (KMG-II): from individual species to whole genera.</title>
        <authorList>
            <person name="Goeker M."/>
        </authorList>
    </citation>
    <scope>NUCLEOTIDE SEQUENCE [LARGE SCALE GENOMIC DNA]</scope>
    <source>
        <strain evidence="7 8">DSM 19839</strain>
    </source>
</reference>
<evidence type="ECO:0000256" key="1">
    <source>
        <dbReference type="ARBA" id="ARBA00004141"/>
    </source>
</evidence>
<feature type="transmembrane region" description="Helical" evidence="6">
    <location>
        <begin position="41"/>
        <end position="64"/>
    </location>
</feature>
<evidence type="ECO:0000256" key="6">
    <source>
        <dbReference type="SAM" id="Phobius"/>
    </source>
</evidence>
<dbReference type="Gene3D" id="1.10.357.140">
    <property type="entry name" value="UbiA prenyltransferase"/>
    <property type="match status" value="1"/>
</dbReference>
<dbReference type="OrthoDB" id="9811562at2"/>
<feature type="transmembrane region" description="Helical" evidence="6">
    <location>
        <begin position="284"/>
        <end position="303"/>
    </location>
</feature>
<evidence type="ECO:0000256" key="3">
    <source>
        <dbReference type="ARBA" id="ARBA00022692"/>
    </source>
</evidence>
<keyword evidence="2" id="KW-1003">Cell membrane</keyword>
<feature type="transmembrane region" description="Helical" evidence="6">
    <location>
        <begin position="224"/>
        <end position="242"/>
    </location>
</feature>
<sequence>MLLAFLKLIRFPNLLMILLTQVLIKYGLFDSFGISITLNGLGFSLLVVATICIAAAGNIINDIYDLETDRINKPNKNQVGSKFSIGSANTLYIILSIIGVGFGFYLSNIIGKPGFSAIFIIISALLYLYATYLKHIMIVGNLVISLLVAFSIIIVGLYDLLPAITAENQQTQSTIFSIVLDYALFAFLLNWLREMVKDQEDINGDYNAGRNTLPIEIGAKRTNLVIFLVGILPLTAVIYYLYNYLFENIWAVLYALLLIVAPLLYFLINIWTAETKKDYTKLSFLLKIIMLLGIVSLGLYKFILL</sequence>
<name>A0A495PQJ5_9FLAO</name>
<dbReference type="PANTHER" id="PTHR42723">
    <property type="entry name" value="CHLOROPHYLL SYNTHASE"/>
    <property type="match status" value="1"/>
</dbReference>
<keyword evidence="7" id="KW-0808">Transferase</keyword>
<feature type="transmembrane region" description="Helical" evidence="6">
    <location>
        <begin position="142"/>
        <end position="161"/>
    </location>
</feature>
<feature type="transmembrane region" description="Helical" evidence="6">
    <location>
        <begin position="85"/>
        <end position="107"/>
    </location>
</feature>
<proteinExistence type="predicted"/>
<dbReference type="PANTHER" id="PTHR42723:SF1">
    <property type="entry name" value="CHLOROPHYLL SYNTHASE, CHLOROPLASTIC"/>
    <property type="match status" value="1"/>
</dbReference>
<evidence type="ECO:0000256" key="5">
    <source>
        <dbReference type="ARBA" id="ARBA00023136"/>
    </source>
</evidence>
<dbReference type="GO" id="GO:0016020">
    <property type="term" value="C:membrane"/>
    <property type="evidence" value="ECO:0007669"/>
    <property type="project" value="UniProtKB-SubCell"/>
</dbReference>
<evidence type="ECO:0000313" key="8">
    <source>
        <dbReference type="Proteomes" id="UP000276282"/>
    </source>
</evidence>
<keyword evidence="5 6" id="KW-0472">Membrane</keyword>
<comment type="subcellular location">
    <subcellularLocation>
        <location evidence="1">Membrane</location>
        <topology evidence="1">Multi-pass membrane protein</topology>
    </subcellularLocation>
</comment>
<feature type="transmembrane region" description="Helical" evidence="6">
    <location>
        <begin position="12"/>
        <end position="29"/>
    </location>
</feature>
<dbReference type="RefSeq" id="WP_121344983.1">
    <property type="nucleotide sequence ID" value="NZ_RBLG01000002.1"/>
</dbReference>
<keyword evidence="4 6" id="KW-1133">Transmembrane helix</keyword>
<dbReference type="InterPro" id="IPR050475">
    <property type="entry name" value="Prenyltransferase_related"/>
</dbReference>
<dbReference type="NCBIfam" id="NF009512">
    <property type="entry name" value="PRK12872.1-1"/>
    <property type="match status" value="1"/>
</dbReference>
<dbReference type="InterPro" id="IPR000537">
    <property type="entry name" value="UbiA_prenyltransferase"/>
</dbReference>
<organism evidence="7 8">
    <name type="scientific">Gillisia mitskevichiae</name>
    <dbReference type="NCBI Taxonomy" id="270921"/>
    <lineage>
        <taxon>Bacteria</taxon>
        <taxon>Pseudomonadati</taxon>
        <taxon>Bacteroidota</taxon>
        <taxon>Flavobacteriia</taxon>
        <taxon>Flavobacteriales</taxon>
        <taxon>Flavobacteriaceae</taxon>
        <taxon>Gillisia</taxon>
    </lineage>
</organism>
<dbReference type="InterPro" id="IPR044878">
    <property type="entry name" value="UbiA_sf"/>
</dbReference>
<evidence type="ECO:0000256" key="4">
    <source>
        <dbReference type="ARBA" id="ARBA00022989"/>
    </source>
</evidence>
<dbReference type="AlphaFoldDB" id="A0A495PQJ5"/>
<gene>
    <name evidence="7" type="ORF">BC962_1186</name>
</gene>
<dbReference type="CDD" id="cd13961">
    <property type="entry name" value="PT_UbiA_DGGGPS"/>
    <property type="match status" value="1"/>
</dbReference>